<dbReference type="EMBL" id="ASGP02000007">
    <property type="protein sequence ID" value="KAH9498075.1"/>
    <property type="molecule type" value="Genomic_DNA"/>
</dbReference>
<feature type="region of interest" description="Disordered" evidence="1">
    <location>
        <begin position="110"/>
        <end position="143"/>
    </location>
</feature>
<comment type="caution">
    <text evidence="3">The sequence shown here is derived from an EMBL/GenBank/DDBJ whole genome shotgun (WGS) entry which is preliminary data.</text>
</comment>
<feature type="transmembrane region" description="Helical" evidence="2">
    <location>
        <begin position="7"/>
        <end position="34"/>
    </location>
</feature>
<dbReference type="AlphaFoldDB" id="A0A922L2X3"/>
<keyword evidence="2" id="KW-1133">Transmembrane helix</keyword>
<gene>
    <name evidence="3" type="ORF">DERF_013998</name>
</gene>
<evidence type="ECO:0000313" key="4">
    <source>
        <dbReference type="Proteomes" id="UP000790347"/>
    </source>
</evidence>
<feature type="region of interest" description="Disordered" evidence="1">
    <location>
        <begin position="372"/>
        <end position="409"/>
    </location>
</feature>
<reference evidence="3" key="2">
    <citation type="journal article" date="2022" name="Res Sq">
        <title>Comparative Genomics Reveals Insights into the Divergent Evolution of Astigmatic Mites and Household Pest Adaptations.</title>
        <authorList>
            <person name="Xiong Q."/>
            <person name="Wan A.T.-Y."/>
            <person name="Liu X.-Y."/>
            <person name="Fung C.S.-H."/>
            <person name="Xiao X."/>
            <person name="Malainual N."/>
            <person name="Hou J."/>
            <person name="Wang L."/>
            <person name="Wang M."/>
            <person name="Yang K."/>
            <person name="Cui Y."/>
            <person name="Leung E."/>
            <person name="Nong W."/>
            <person name="Shin S.-K."/>
            <person name="Au S."/>
            <person name="Jeong K.Y."/>
            <person name="Chew F.T."/>
            <person name="Hui J."/>
            <person name="Leung T.F."/>
            <person name="Tungtrongchitr A."/>
            <person name="Zhong N."/>
            <person name="Liu Z."/>
            <person name="Tsui S."/>
        </authorList>
    </citation>
    <scope>NUCLEOTIDE SEQUENCE</scope>
    <source>
        <strain evidence="3">Derf</strain>
        <tissue evidence="3">Whole organism</tissue>
    </source>
</reference>
<accession>A0A922L2X3</accession>
<keyword evidence="2" id="KW-0472">Membrane</keyword>
<evidence type="ECO:0000256" key="2">
    <source>
        <dbReference type="SAM" id="Phobius"/>
    </source>
</evidence>
<protein>
    <submittedName>
        <fullName evidence="3">Uncharacterized protein</fullName>
    </submittedName>
</protein>
<keyword evidence="4" id="KW-1185">Reference proteome</keyword>
<keyword evidence="2" id="KW-0812">Transmembrane</keyword>
<evidence type="ECO:0000256" key="1">
    <source>
        <dbReference type="SAM" id="MobiDB-lite"/>
    </source>
</evidence>
<dbReference type="Proteomes" id="UP000790347">
    <property type="component" value="Unassembled WGS sequence"/>
</dbReference>
<sequence>MAHNHSTFIVCTPPITLILIVVVCCCCCCLSPVVTVATSKCSNGHQNHYHHHQQPRSLLNAPIPFYSAVPSKSNSQQKPLTDLTESASDFNSIVAAAIASAVDSSGHFVNGNSKQRQSQLNPPPSTTLSSTTPTTTISSVSATSSTAAPISVDNLLMDAGNYTNFVDNGDYVPFYSNYFLSPSTAAAAAAAGSLYPVDLGTLLPSTSYQQNHVIRNSNSNNNNSNKNKTTIGLGRRIGELVSTSAEKATRAFKSFPKLLNDIKPSKLLGLSSSSVVDTIDLITPKHNISSIPLPSSWYLPQNTWSSFAPPPLSSSLFLQQPVFMRTPESQTTNQILPPSTMKLDFQSNRGASQQNVYPNDLYASAQTLYGNRVKPPRDQREHRYHDFDNSGEAVDDPDHHHQDTKMANDGHMDDGDDNLNHNHINGGDGGGVQHNDHHLVNDVAADNGWQHHHSGEDYGEQSNIINNHNHNHNNHNNNNNDFYQQPHFNGNNNQGLRGVVNPVNGFAASSMRRPPFPTNFRSPASTLSLTRPRPYSDAAEVDNWYPAFFGPSVKPMNPRLRNVVPSYHYSAANSLLNPTTATEYMPFMRPTEAPAPLADHSQLYGNRPSWPSLLGGYYPHSNQQLLYNYPRPNSMMAAAGSMMRPMFFPPINQYYHMQRYRSSLPYMSPYFPSTAPIHSPIAPYRVSGGPYGHQSAAFNSLVTAASSLYPVRVAFSPIATAPLSYPILPTTAMTQIPMLRHRIGPLSRRPEKVVNKRVDNSANSTNSTVAINKYSEPMYVTKLNSTSVAIERPAAAAANQTAAYQTHRMMRSYRHSGGGVFPKSDQINNEWRPVFKT</sequence>
<organism evidence="3 4">
    <name type="scientific">Dermatophagoides farinae</name>
    <name type="common">American house dust mite</name>
    <dbReference type="NCBI Taxonomy" id="6954"/>
    <lineage>
        <taxon>Eukaryota</taxon>
        <taxon>Metazoa</taxon>
        <taxon>Ecdysozoa</taxon>
        <taxon>Arthropoda</taxon>
        <taxon>Chelicerata</taxon>
        <taxon>Arachnida</taxon>
        <taxon>Acari</taxon>
        <taxon>Acariformes</taxon>
        <taxon>Sarcoptiformes</taxon>
        <taxon>Astigmata</taxon>
        <taxon>Psoroptidia</taxon>
        <taxon>Analgoidea</taxon>
        <taxon>Pyroglyphidae</taxon>
        <taxon>Dermatophagoidinae</taxon>
        <taxon>Dermatophagoides</taxon>
    </lineage>
</organism>
<reference evidence="3" key="1">
    <citation type="submission" date="2013-05" db="EMBL/GenBank/DDBJ databases">
        <authorList>
            <person name="Yim A.K.Y."/>
            <person name="Chan T.F."/>
            <person name="Ji K.M."/>
            <person name="Liu X.Y."/>
            <person name="Zhou J.W."/>
            <person name="Li R.Q."/>
            <person name="Yang K.Y."/>
            <person name="Li J."/>
            <person name="Li M."/>
            <person name="Law P.T.W."/>
            <person name="Wu Y.L."/>
            <person name="Cai Z.L."/>
            <person name="Qin H."/>
            <person name="Bao Y."/>
            <person name="Leung R.K.K."/>
            <person name="Ng P.K.S."/>
            <person name="Zou J."/>
            <person name="Zhong X.J."/>
            <person name="Ran P.X."/>
            <person name="Zhong N.S."/>
            <person name="Liu Z.G."/>
            <person name="Tsui S.K.W."/>
        </authorList>
    </citation>
    <scope>NUCLEOTIDE SEQUENCE</scope>
    <source>
        <strain evidence="3">Derf</strain>
        <tissue evidence="3">Whole organism</tissue>
    </source>
</reference>
<feature type="compositionally biased region" description="Polar residues" evidence="1">
    <location>
        <begin position="110"/>
        <end position="120"/>
    </location>
</feature>
<proteinExistence type="predicted"/>
<feature type="compositionally biased region" description="Basic and acidic residues" evidence="1">
    <location>
        <begin position="375"/>
        <end position="388"/>
    </location>
</feature>
<feature type="compositionally biased region" description="Low complexity" evidence="1">
    <location>
        <begin position="126"/>
        <end position="143"/>
    </location>
</feature>
<name>A0A922L2X3_DERFA</name>
<feature type="compositionally biased region" description="Basic and acidic residues" evidence="1">
    <location>
        <begin position="396"/>
        <end position="409"/>
    </location>
</feature>
<evidence type="ECO:0000313" key="3">
    <source>
        <dbReference type="EMBL" id="KAH9498075.1"/>
    </source>
</evidence>